<evidence type="ECO:0000259" key="1">
    <source>
        <dbReference type="PROSITE" id="PS51819"/>
    </source>
</evidence>
<dbReference type="InterPro" id="IPR041581">
    <property type="entry name" value="Glyoxalase_6"/>
</dbReference>
<dbReference type="PROSITE" id="PS51819">
    <property type="entry name" value="VOC"/>
    <property type="match status" value="1"/>
</dbReference>
<evidence type="ECO:0000313" key="2">
    <source>
        <dbReference type="EMBL" id="RJK96872.1"/>
    </source>
</evidence>
<dbReference type="CDD" id="cd06587">
    <property type="entry name" value="VOC"/>
    <property type="match status" value="1"/>
</dbReference>
<gene>
    <name evidence="2" type="ORF">D5H78_06340</name>
</gene>
<accession>A0A3A3ZL82</accession>
<feature type="domain" description="VOC" evidence="1">
    <location>
        <begin position="2"/>
        <end position="112"/>
    </location>
</feature>
<keyword evidence="3" id="KW-1185">Reference proteome</keyword>
<dbReference type="SUPFAM" id="SSF54593">
    <property type="entry name" value="Glyoxalase/Bleomycin resistance protein/Dihydroxybiphenyl dioxygenase"/>
    <property type="match status" value="1"/>
</dbReference>
<dbReference type="Gene3D" id="3.10.180.10">
    <property type="entry name" value="2,3-Dihydroxybiphenyl 1,2-Dioxygenase, domain 1"/>
    <property type="match status" value="1"/>
</dbReference>
<reference evidence="2 3" key="1">
    <citation type="submission" date="2018-09" db="EMBL/GenBank/DDBJ databases">
        <title>YIM 75000 draft genome.</title>
        <authorList>
            <person name="Tang S."/>
            <person name="Feng Y."/>
        </authorList>
    </citation>
    <scope>NUCLEOTIDE SEQUENCE [LARGE SCALE GENOMIC DNA]</scope>
    <source>
        <strain evidence="2 3">YIM 75000</strain>
    </source>
</reference>
<protein>
    <submittedName>
        <fullName evidence="2">VOC family protein</fullName>
    </submittedName>
</protein>
<dbReference type="OrthoDB" id="2453533at2"/>
<proteinExistence type="predicted"/>
<comment type="caution">
    <text evidence="2">The sequence shown here is derived from an EMBL/GenBank/DDBJ whole genome shotgun (WGS) entry which is preliminary data.</text>
</comment>
<dbReference type="InterPro" id="IPR029068">
    <property type="entry name" value="Glyas_Bleomycin-R_OHBP_Dase"/>
</dbReference>
<dbReference type="Pfam" id="PF18029">
    <property type="entry name" value="Glyoxalase_6"/>
    <property type="match status" value="1"/>
</dbReference>
<dbReference type="AlphaFoldDB" id="A0A3A3ZL82"/>
<dbReference type="InterPro" id="IPR037523">
    <property type="entry name" value="VOC_core"/>
</dbReference>
<dbReference type="RefSeq" id="WP_119949588.1">
    <property type="nucleotide sequence ID" value="NZ_QZEZ01000002.1"/>
</dbReference>
<dbReference type="Proteomes" id="UP000265614">
    <property type="component" value="Unassembled WGS sequence"/>
</dbReference>
<evidence type="ECO:0000313" key="3">
    <source>
        <dbReference type="Proteomes" id="UP000265614"/>
    </source>
</evidence>
<organism evidence="2 3">
    <name type="scientific">Vallicoccus soli</name>
    <dbReference type="NCBI Taxonomy" id="2339232"/>
    <lineage>
        <taxon>Bacteria</taxon>
        <taxon>Bacillati</taxon>
        <taxon>Actinomycetota</taxon>
        <taxon>Actinomycetes</taxon>
        <taxon>Motilibacterales</taxon>
        <taxon>Vallicoccaceae</taxon>
        <taxon>Vallicoccus</taxon>
    </lineage>
</organism>
<name>A0A3A3ZL82_9ACTN</name>
<dbReference type="EMBL" id="QZEZ01000002">
    <property type="protein sequence ID" value="RJK96872.1"/>
    <property type="molecule type" value="Genomic_DNA"/>
</dbReference>
<sequence>MTVQHVLSVVSVRDLAAAEAFYARLLDRAPDNRPMPSLVEWQVVPGAWVQAYVDPGLAGSSRLNLAVDDLDAEREALRARGLDPQPVVEASRGVRLCALTDPDGNVVTVIGGFRVEY</sequence>